<evidence type="ECO:0000256" key="6">
    <source>
        <dbReference type="SAM" id="MobiDB-lite"/>
    </source>
</evidence>
<dbReference type="PROSITE" id="PS50103">
    <property type="entry name" value="ZF_C3H1"/>
    <property type="match status" value="5"/>
</dbReference>
<feature type="domain" description="C3H1-type" evidence="7">
    <location>
        <begin position="170"/>
        <end position="198"/>
    </location>
</feature>
<evidence type="ECO:0000313" key="8">
    <source>
        <dbReference type="EMBL" id="KZV24860.1"/>
    </source>
</evidence>
<dbReference type="GO" id="GO:0003677">
    <property type="term" value="F:DNA binding"/>
    <property type="evidence" value="ECO:0007669"/>
    <property type="project" value="UniProtKB-KW"/>
</dbReference>
<feature type="region of interest" description="Disordered" evidence="6">
    <location>
        <begin position="196"/>
        <end position="220"/>
    </location>
</feature>
<evidence type="ECO:0000256" key="1">
    <source>
        <dbReference type="ARBA" id="ARBA00022723"/>
    </source>
</evidence>
<feature type="region of interest" description="Disordered" evidence="6">
    <location>
        <begin position="103"/>
        <end position="150"/>
    </location>
</feature>
<dbReference type="SUPFAM" id="SSF90229">
    <property type="entry name" value="CCCH zinc finger"/>
    <property type="match status" value="5"/>
</dbReference>
<feature type="region of interest" description="Disordered" evidence="6">
    <location>
        <begin position="481"/>
        <end position="510"/>
    </location>
</feature>
<feature type="domain" description="C3H1-type" evidence="7">
    <location>
        <begin position="449"/>
        <end position="477"/>
    </location>
</feature>
<organism evidence="8 9">
    <name type="scientific">Dorcoceras hygrometricum</name>
    <dbReference type="NCBI Taxonomy" id="472368"/>
    <lineage>
        <taxon>Eukaryota</taxon>
        <taxon>Viridiplantae</taxon>
        <taxon>Streptophyta</taxon>
        <taxon>Embryophyta</taxon>
        <taxon>Tracheophyta</taxon>
        <taxon>Spermatophyta</taxon>
        <taxon>Magnoliopsida</taxon>
        <taxon>eudicotyledons</taxon>
        <taxon>Gunneridae</taxon>
        <taxon>Pentapetalae</taxon>
        <taxon>asterids</taxon>
        <taxon>lamiids</taxon>
        <taxon>Lamiales</taxon>
        <taxon>Gesneriaceae</taxon>
        <taxon>Didymocarpoideae</taxon>
        <taxon>Trichosporeae</taxon>
        <taxon>Loxocarpinae</taxon>
        <taxon>Dorcoceras</taxon>
    </lineage>
</organism>
<dbReference type="AlphaFoldDB" id="A0A2Z7AVE2"/>
<feature type="zinc finger region" description="C3H1-type" evidence="5">
    <location>
        <begin position="449"/>
        <end position="477"/>
    </location>
</feature>
<evidence type="ECO:0000256" key="5">
    <source>
        <dbReference type="PROSITE-ProRule" id="PRU00723"/>
    </source>
</evidence>
<proteinExistence type="predicted"/>
<dbReference type="Gene3D" id="4.10.1000.10">
    <property type="entry name" value="Zinc finger, CCCH-type"/>
    <property type="match status" value="3"/>
</dbReference>
<protein>
    <submittedName>
        <fullName evidence="8">Zinc finger CCCH domain-containing protein 67</fullName>
    </submittedName>
</protein>
<feature type="compositionally biased region" description="Acidic residues" evidence="6">
    <location>
        <begin position="118"/>
        <end position="140"/>
    </location>
</feature>
<keyword evidence="9" id="KW-1185">Reference proteome</keyword>
<feature type="zinc finger region" description="C3H1-type" evidence="5">
    <location>
        <begin position="170"/>
        <end position="198"/>
    </location>
</feature>
<dbReference type="GO" id="GO:0003729">
    <property type="term" value="F:mRNA binding"/>
    <property type="evidence" value="ECO:0007669"/>
    <property type="project" value="TreeGrafter"/>
</dbReference>
<keyword evidence="2 5" id="KW-0863">Zinc-finger</keyword>
<dbReference type="InterPro" id="IPR000571">
    <property type="entry name" value="Znf_CCCH"/>
</dbReference>
<feature type="domain" description="C3H1-type" evidence="7">
    <location>
        <begin position="265"/>
        <end position="293"/>
    </location>
</feature>
<evidence type="ECO:0000256" key="3">
    <source>
        <dbReference type="ARBA" id="ARBA00022833"/>
    </source>
</evidence>
<reference evidence="8 9" key="1">
    <citation type="journal article" date="2015" name="Proc. Natl. Acad. Sci. U.S.A.">
        <title>The resurrection genome of Boea hygrometrica: A blueprint for survival of dehydration.</title>
        <authorList>
            <person name="Xiao L."/>
            <person name="Yang G."/>
            <person name="Zhang L."/>
            <person name="Yang X."/>
            <person name="Zhao S."/>
            <person name="Ji Z."/>
            <person name="Zhou Q."/>
            <person name="Hu M."/>
            <person name="Wang Y."/>
            <person name="Chen M."/>
            <person name="Xu Y."/>
            <person name="Jin H."/>
            <person name="Xiao X."/>
            <person name="Hu G."/>
            <person name="Bao F."/>
            <person name="Hu Y."/>
            <person name="Wan P."/>
            <person name="Li L."/>
            <person name="Deng X."/>
            <person name="Kuang T."/>
            <person name="Xiang C."/>
            <person name="Zhu J.K."/>
            <person name="Oliver M.J."/>
            <person name="He Y."/>
        </authorList>
    </citation>
    <scope>NUCLEOTIDE SEQUENCE [LARGE SCALE GENOMIC DNA]</scope>
    <source>
        <strain evidence="9">cv. XS01</strain>
    </source>
</reference>
<dbReference type="PANTHER" id="PTHR12506:SF20">
    <property type="entry name" value="ZINC FINGER CCCH DOMAIN-CONTAINING PROTEIN 67"/>
    <property type="match status" value="1"/>
</dbReference>
<feature type="zinc finger region" description="C3H1-type" evidence="5">
    <location>
        <begin position="265"/>
        <end position="293"/>
    </location>
</feature>
<dbReference type="InterPro" id="IPR036855">
    <property type="entry name" value="Znf_CCCH_sf"/>
</dbReference>
<dbReference type="InterPro" id="IPR050974">
    <property type="entry name" value="Plant_ZF_CCCH"/>
</dbReference>
<keyword evidence="1 5" id="KW-0479">Metal-binding</keyword>
<dbReference type="Pfam" id="PF00642">
    <property type="entry name" value="zf-CCCH"/>
    <property type="match status" value="5"/>
</dbReference>
<feature type="zinc finger region" description="C3H1-type" evidence="5">
    <location>
        <begin position="401"/>
        <end position="429"/>
    </location>
</feature>
<name>A0A2Z7AVE2_9LAMI</name>
<dbReference type="OrthoDB" id="411372at2759"/>
<feature type="compositionally biased region" description="Basic and acidic residues" evidence="6">
    <location>
        <begin position="205"/>
        <end position="220"/>
    </location>
</feature>
<accession>A0A2Z7AVE2</accession>
<evidence type="ECO:0000259" key="7">
    <source>
        <dbReference type="PROSITE" id="PS50103"/>
    </source>
</evidence>
<keyword evidence="4" id="KW-0238">DNA-binding</keyword>
<sequence length="510" mass="57461">MADSSSTSEKPPIQKLGLGLLIPDNEPSDPVASNVMDVEVKRSESPTIAPDVDDDPPAEGEVEVMDDDDSEQEAQLLDAIERQVRQLTIDQAEIEAGHKILQSVGGWDDNDWKTEEREYVDEEKGEQDENEDEEGDEENADVYAPGVSPSKGARYNNLSFGRRNVTYPIRPDAEDCAYYMKYWSCKFGSNCKFNHPPPPRRRNQGIKERGTTREENSEREGQIECKYYLSEGGCKYGKDCKYVHRANRTSMSHTPELNFLGLPIRLGEKECPYYLRTGSCKYGSNCRFHHPEPTSVTVGDSPSGFNNGGSLPSQHISTSSVSSWSSPRTYNDVSPFLPYPPTHQGAPPPNSEWNGYQAAAYPTSERTLPTPPAFVINNLPTEMNFPMQRQHDFIVDEYPERPGQPECSYFLKTGDCKYKSSCKYHHPKSRTSKARANPYVLNDKGLPLRPDQPVCTHYHRYGICKYGPACRYDHPLNPGTFPPPFDQKPFGDFRNVDGPGKFRQGNESRS</sequence>
<dbReference type="Proteomes" id="UP000250235">
    <property type="component" value="Unassembled WGS sequence"/>
</dbReference>
<evidence type="ECO:0000256" key="2">
    <source>
        <dbReference type="ARBA" id="ARBA00022771"/>
    </source>
</evidence>
<gene>
    <name evidence="8" type="ORF">F511_14743</name>
</gene>
<dbReference type="Gene3D" id="2.30.30.1190">
    <property type="match status" value="1"/>
</dbReference>
<feature type="domain" description="C3H1-type" evidence="7">
    <location>
        <begin position="219"/>
        <end position="247"/>
    </location>
</feature>
<evidence type="ECO:0000256" key="4">
    <source>
        <dbReference type="ARBA" id="ARBA00023125"/>
    </source>
</evidence>
<dbReference type="GO" id="GO:0008270">
    <property type="term" value="F:zinc ion binding"/>
    <property type="evidence" value="ECO:0007669"/>
    <property type="project" value="UniProtKB-KW"/>
</dbReference>
<evidence type="ECO:0000313" key="9">
    <source>
        <dbReference type="Proteomes" id="UP000250235"/>
    </source>
</evidence>
<feature type="domain" description="C3H1-type" evidence="7">
    <location>
        <begin position="401"/>
        <end position="429"/>
    </location>
</feature>
<feature type="compositionally biased region" description="Acidic residues" evidence="6">
    <location>
        <begin position="51"/>
        <end position="71"/>
    </location>
</feature>
<dbReference type="EMBL" id="KV012500">
    <property type="protein sequence ID" value="KZV24860.1"/>
    <property type="molecule type" value="Genomic_DNA"/>
</dbReference>
<feature type="region of interest" description="Disordered" evidence="6">
    <location>
        <begin position="1"/>
        <end position="71"/>
    </location>
</feature>
<dbReference type="PANTHER" id="PTHR12506">
    <property type="entry name" value="PROTEIN PHOSPHATASE RELATED"/>
    <property type="match status" value="1"/>
</dbReference>
<dbReference type="SMART" id="SM00356">
    <property type="entry name" value="ZnF_C3H1"/>
    <property type="match status" value="5"/>
</dbReference>
<feature type="zinc finger region" description="C3H1-type" evidence="5">
    <location>
        <begin position="219"/>
        <end position="247"/>
    </location>
</feature>
<keyword evidence="3 5" id="KW-0862">Zinc</keyword>